<protein>
    <submittedName>
        <fullName evidence="1">Uncharacterized protein</fullName>
    </submittedName>
</protein>
<evidence type="ECO:0000313" key="1">
    <source>
        <dbReference type="EMBL" id="VAW95617.1"/>
    </source>
</evidence>
<feature type="non-terminal residue" evidence="1">
    <location>
        <position position="1"/>
    </location>
</feature>
<sequence length="35" mass="3697">ARPGVAQVAAGQREVMNLMLVGVAHLAPLQVLHCF</sequence>
<name>A0A3B1A7L8_9ZZZZ</name>
<dbReference type="EMBL" id="UOFV01000063">
    <property type="protein sequence ID" value="VAW95617.1"/>
    <property type="molecule type" value="Genomic_DNA"/>
</dbReference>
<dbReference type="AlphaFoldDB" id="A0A3B1A7L8"/>
<reference evidence="1" key="1">
    <citation type="submission" date="2018-06" db="EMBL/GenBank/DDBJ databases">
        <authorList>
            <person name="Zhirakovskaya E."/>
        </authorList>
    </citation>
    <scope>NUCLEOTIDE SEQUENCE</scope>
</reference>
<proteinExistence type="predicted"/>
<gene>
    <name evidence="1" type="ORF">MNBD_GAMMA19-563</name>
</gene>
<accession>A0A3B1A7L8</accession>
<organism evidence="1">
    <name type="scientific">hydrothermal vent metagenome</name>
    <dbReference type="NCBI Taxonomy" id="652676"/>
    <lineage>
        <taxon>unclassified sequences</taxon>
        <taxon>metagenomes</taxon>
        <taxon>ecological metagenomes</taxon>
    </lineage>
</organism>